<evidence type="ECO:0000256" key="3">
    <source>
        <dbReference type="ARBA" id="ARBA00022516"/>
    </source>
</evidence>
<dbReference type="GO" id="GO:0019287">
    <property type="term" value="P:isopentenyl diphosphate biosynthetic process, mevalonate pathway"/>
    <property type="evidence" value="ECO:0007669"/>
    <property type="project" value="InterPro"/>
</dbReference>
<dbReference type="InterPro" id="IPR036554">
    <property type="entry name" value="GHMP_kinase_C_sf"/>
</dbReference>
<evidence type="ECO:0000256" key="7">
    <source>
        <dbReference type="ARBA" id="ARBA00023239"/>
    </source>
</evidence>
<comment type="similarity">
    <text evidence="1">Belongs to the diphosphomevalonate decarboxylase family.</text>
</comment>
<organism evidence="10 11">
    <name type="scientific">Haliangium ochraceum (strain DSM 14365 / JCM 11303 / SMP-2)</name>
    <dbReference type="NCBI Taxonomy" id="502025"/>
    <lineage>
        <taxon>Bacteria</taxon>
        <taxon>Pseudomonadati</taxon>
        <taxon>Myxococcota</taxon>
        <taxon>Polyangia</taxon>
        <taxon>Haliangiales</taxon>
        <taxon>Kofleriaceae</taxon>
        <taxon>Haliangium</taxon>
    </lineage>
</organism>
<evidence type="ECO:0000313" key="11">
    <source>
        <dbReference type="Proteomes" id="UP000001880"/>
    </source>
</evidence>
<dbReference type="InterPro" id="IPR041431">
    <property type="entry name" value="Mvd1_C"/>
</dbReference>
<dbReference type="SUPFAM" id="SSF55060">
    <property type="entry name" value="GHMP Kinase, C-terminal domain"/>
    <property type="match status" value="1"/>
</dbReference>
<feature type="domain" description="Diphosphomevalonate decarboxylase-like N-terminal" evidence="9">
    <location>
        <begin position="12"/>
        <end position="168"/>
    </location>
</feature>
<dbReference type="PANTHER" id="PTHR10977:SF3">
    <property type="entry name" value="DIPHOSPHOMEVALONATE DECARBOXYLASE"/>
    <property type="match status" value="1"/>
</dbReference>
<dbReference type="PIRSF" id="PIRSF015950">
    <property type="entry name" value="Mev_P_decrbx"/>
    <property type="match status" value="1"/>
</dbReference>
<dbReference type="InterPro" id="IPR020568">
    <property type="entry name" value="Ribosomal_Su5_D2-typ_SF"/>
</dbReference>
<feature type="domain" description="Mvd1 C-terminal" evidence="8">
    <location>
        <begin position="183"/>
        <end position="314"/>
    </location>
</feature>
<keyword evidence="3" id="KW-0444">Lipid biosynthesis</keyword>
<dbReference type="InterPro" id="IPR029765">
    <property type="entry name" value="Mev_diP_decarb"/>
</dbReference>
<dbReference type="GO" id="GO:0005524">
    <property type="term" value="F:ATP binding"/>
    <property type="evidence" value="ECO:0007669"/>
    <property type="project" value="UniProtKB-KW"/>
</dbReference>
<dbReference type="GO" id="GO:0004163">
    <property type="term" value="F:diphosphomevalonate decarboxylase activity"/>
    <property type="evidence" value="ECO:0007669"/>
    <property type="project" value="UniProtKB-EC"/>
</dbReference>
<dbReference type="KEGG" id="hoh:Hoch_3408"/>
<dbReference type="PANTHER" id="PTHR10977">
    <property type="entry name" value="DIPHOSPHOMEVALONATE DECARBOXYLASE"/>
    <property type="match status" value="1"/>
</dbReference>
<sequence>MSSPHGAARARAHANIALIKYWGKRDRARNLPAAGSLSLTLAALTTTTSVRFDPALAGDRLVLDHRVEDGKALARVSAWLDLVRAQAGIDTRAEVVSANDFPTASGLASSASAYAALALAATRAAGLTLDQRALSILARRGSGSAARSIYGGFVRMHAGARDDGSDAYAEALDEAGDWPLRMVVAVVGGGQKKTHGSRDAMEHCAATSPLYAGWLSCVPGDLDSAARAIAARDFDALGQVSEANALAMHAAALASRPAIVYWQPATLACLSEVRALRERGVGAYATMDAGPHVKVLTRADDAEAVAAAMRSVPGVSDIITSTSGGGARVLEADGAGA</sequence>
<dbReference type="Gene3D" id="3.30.70.890">
    <property type="entry name" value="GHMP kinase, C-terminal domain"/>
    <property type="match status" value="1"/>
</dbReference>
<keyword evidence="11" id="KW-1185">Reference proteome</keyword>
<dbReference type="OrthoDB" id="5498344at2"/>
<dbReference type="NCBIfam" id="TIGR01240">
    <property type="entry name" value="mevDPdecarb"/>
    <property type="match status" value="1"/>
</dbReference>
<protein>
    <recommendedName>
        <fullName evidence="2">diphosphomevalonate decarboxylase</fullName>
        <ecNumber evidence="2">4.1.1.33</ecNumber>
    </recommendedName>
</protein>
<keyword evidence="6" id="KW-0443">Lipid metabolism</keyword>
<dbReference type="STRING" id="502025.Hoch_3408"/>
<dbReference type="InterPro" id="IPR005935">
    <property type="entry name" value="Mev_decarb"/>
</dbReference>
<name>D0LV69_HALO1</name>
<evidence type="ECO:0000256" key="2">
    <source>
        <dbReference type="ARBA" id="ARBA00012296"/>
    </source>
</evidence>
<evidence type="ECO:0000259" key="8">
    <source>
        <dbReference type="Pfam" id="PF18376"/>
    </source>
</evidence>
<evidence type="ECO:0000256" key="1">
    <source>
        <dbReference type="ARBA" id="ARBA00008831"/>
    </source>
</evidence>
<dbReference type="Gene3D" id="3.30.230.10">
    <property type="match status" value="1"/>
</dbReference>
<dbReference type="InterPro" id="IPR014721">
    <property type="entry name" value="Ribsml_uS5_D2-typ_fold_subgr"/>
</dbReference>
<dbReference type="RefSeq" id="WP_012828510.1">
    <property type="nucleotide sequence ID" value="NC_013440.1"/>
</dbReference>
<evidence type="ECO:0000259" key="9">
    <source>
        <dbReference type="Pfam" id="PF22700"/>
    </source>
</evidence>
<keyword evidence="4" id="KW-0547">Nucleotide-binding</keyword>
<keyword evidence="7 10" id="KW-0456">Lyase</keyword>
<gene>
    <name evidence="10" type="ordered locus">Hoch_3408</name>
</gene>
<dbReference type="AlphaFoldDB" id="D0LV69"/>
<evidence type="ECO:0000256" key="5">
    <source>
        <dbReference type="ARBA" id="ARBA00022840"/>
    </source>
</evidence>
<evidence type="ECO:0000256" key="6">
    <source>
        <dbReference type="ARBA" id="ARBA00023098"/>
    </source>
</evidence>
<dbReference type="EC" id="4.1.1.33" evidence="2"/>
<accession>D0LV69</accession>
<dbReference type="eggNOG" id="COG3407">
    <property type="taxonomic scope" value="Bacteria"/>
</dbReference>
<keyword evidence="5" id="KW-0067">ATP-binding</keyword>
<dbReference type="EMBL" id="CP001804">
    <property type="protein sequence ID" value="ACY15910.1"/>
    <property type="molecule type" value="Genomic_DNA"/>
</dbReference>
<evidence type="ECO:0000256" key="4">
    <source>
        <dbReference type="ARBA" id="ARBA00022741"/>
    </source>
</evidence>
<proteinExistence type="inferred from homology"/>
<dbReference type="Proteomes" id="UP000001880">
    <property type="component" value="Chromosome"/>
</dbReference>
<dbReference type="Pfam" id="PF18376">
    <property type="entry name" value="MDD_C"/>
    <property type="match status" value="1"/>
</dbReference>
<dbReference type="GO" id="GO:0005829">
    <property type="term" value="C:cytosol"/>
    <property type="evidence" value="ECO:0007669"/>
    <property type="project" value="InterPro"/>
</dbReference>
<dbReference type="Pfam" id="PF22700">
    <property type="entry name" value="MVD-like_N"/>
    <property type="match status" value="1"/>
</dbReference>
<dbReference type="HOGENOM" id="CLU_040369_0_0_7"/>
<reference evidence="10 11" key="1">
    <citation type="journal article" date="2010" name="Stand. Genomic Sci.">
        <title>Complete genome sequence of Haliangium ochraceum type strain (SMP-2).</title>
        <authorList>
            <consortium name="US DOE Joint Genome Institute (JGI-PGF)"/>
            <person name="Ivanova N."/>
            <person name="Daum C."/>
            <person name="Lang E."/>
            <person name="Abt B."/>
            <person name="Kopitz M."/>
            <person name="Saunders E."/>
            <person name="Lapidus A."/>
            <person name="Lucas S."/>
            <person name="Glavina Del Rio T."/>
            <person name="Nolan M."/>
            <person name="Tice H."/>
            <person name="Copeland A."/>
            <person name="Cheng J.F."/>
            <person name="Chen F."/>
            <person name="Bruce D."/>
            <person name="Goodwin L."/>
            <person name="Pitluck S."/>
            <person name="Mavromatis K."/>
            <person name="Pati A."/>
            <person name="Mikhailova N."/>
            <person name="Chen A."/>
            <person name="Palaniappan K."/>
            <person name="Land M."/>
            <person name="Hauser L."/>
            <person name="Chang Y.J."/>
            <person name="Jeffries C.D."/>
            <person name="Detter J.C."/>
            <person name="Brettin T."/>
            <person name="Rohde M."/>
            <person name="Goker M."/>
            <person name="Bristow J."/>
            <person name="Markowitz V."/>
            <person name="Eisen J.A."/>
            <person name="Hugenholtz P."/>
            <person name="Kyrpides N.C."/>
            <person name="Klenk H.P."/>
        </authorList>
    </citation>
    <scope>NUCLEOTIDE SEQUENCE [LARGE SCALE GENOMIC DNA]</scope>
    <source>
        <strain evidence="11">DSM 14365 / CIP 107738 / JCM 11303 / AJ 13395 / SMP-2</strain>
    </source>
</reference>
<dbReference type="SUPFAM" id="SSF54211">
    <property type="entry name" value="Ribosomal protein S5 domain 2-like"/>
    <property type="match status" value="1"/>
</dbReference>
<dbReference type="InterPro" id="IPR053859">
    <property type="entry name" value="MVD-like_N"/>
</dbReference>
<evidence type="ECO:0000313" key="10">
    <source>
        <dbReference type="EMBL" id="ACY15910.1"/>
    </source>
</evidence>
<dbReference type="FunFam" id="3.30.230.10:FF:000072">
    <property type="entry name" value="Diphosphomevalonate decarboxylase"/>
    <property type="match status" value="1"/>
</dbReference>